<organism evidence="2 3">
    <name type="scientific">Frankia canadensis</name>
    <dbReference type="NCBI Taxonomy" id="1836972"/>
    <lineage>
        <taxon>Bacteria</taxon>
        <taxon>Bacillati</taxon>
        <taxon>Actinomycetota</taxon>
        <taxon>Actinomycetes</taxon>
        <taxon>Frankiales</taxon>
        <taxon>Frankiaceae</taxon>
        <taxon>Frankia</taxon>
    </lineage>
</organism>
<evidence type="ECO:0000313" key="3">
    <source>
        <dbReference type="Proteomes" id="UP000234331"/>
    </source>
</evidence>
<feature type="compositionally biased region" description="Low complexity" evidence="1">
    <location>
        <begin position="57"/>
        <end position="73"/>
    </location>
</feature>
<reference evidence="2 3" key="1">
    <citation type="submission" date="2017-06" db="EMBL/GenBank/DDBJ databases">
        <authorList>
            <person name="Kim H.J."/>
            <person name="Triplett B.A."/>
        </authorList>
    </citation>
    <scope>NUCLEOTIDE SEQUENCE [LARGE SCALE GENOMIC DNA]</scope>
    <source>
        <strain evidence="2">FRACA_ARgP5</strain>
    </source>
</reference>
<feature type="region of interest" description="Disordered" evidence="1">
    <location>
        <begin position="1"/>
        <end position="73"/>
    </location>
</feature>
<proteinExistence type="predicted"/>
<protein>
    <submittedName>
        <fullName evidence="2">Uncharacterized protein</fullName>
    </submittedName>
</protein>
<gene>
    <name evidence="2" type="ORF">FRACA_1530007</name>
</gene>
<sequence>MTTHDQRTEQAATRAAEGERLRPYHAGAPEHLDDDALARRTEEERADAGLPQDAGQPRIPTTTRIPTTPRGDT</sequence>
<dbReference type="Proteomes" id="UP000234331">
    <property type="component" value="Unassembled WGS sequence"/>
</dbReference>
<name>A0A2I2KM51_9ACTN</name>
<keyword evidence="3" id="KW-1185">Reference proteome</keyword>
<accession>A0A2I2KM51</accession>
<feature type="compositionally biased region" description="Basic and acidic residues" evidence="1">
    <location>
        <begin position="16"/>
        <end position="47"/>
    </location>
</feature>
<dbReference type="EMBL" id="FZMO01000061">
    <property type="protein sequence ID" value="SNQ46745.1"/>
    <property type="molecule type" value="Genomic_DNA"/>
</dbReference>
<evidence type="ECO:0000313" key="2">
    <source>
        <dbReference type="EMBL" id="SNQ46745.1"/>
    </source>
</evidence>
<dbReference type="RefSeq" id="WP_101830713.1">
    <property type="nucleotide sequence ID" value="NZ_FZMO01000061.1"/>
</dbReference>
<evidence type="ECO:0000256" key="1">
    <source>
        <dbReference type="SAM" id="MobiDB-lite"/>
    </source>
</evidence>
<dbReference type="AlphaFoldDB" id="A0A2I2KM51"/>
<dbReference type="OrthoDB" id="4480068at2"/>